<sequence length="316" mass="36506">MQMLVQTMLQTQIDISVIIPAYNAEKYIQTAVMSVINQSLESKEVIVVNDGSTDGTRDILVEMQKTYPQLAVYHMEENKGLFYVRQYGVNKSNGEYLLHLDADDSLRHDNVLWDLLNFTTEKPDVLHFHHQAVQYYPDNTSKEINWWGNGQVESADSSNMLSHLVYAKIHWLIHGKLVKRSVFVEALALINDTRHLIYGEDEIQCVAIFSIAKSYKGIPYVGYNFNHREDSVTGQRTRSLKTLLKVIEDYFATRDLVQKFLPTHLFYLRNRVTKDYNKNLEALAKFNDSSIAEVCQKYKARGIETFSYCLDIKVGE</sequence>
<evidence type="ECO:0000313" key="3">
    <source>
        <dbReference type="EMBL" id="CAI9978807.1"/>
    </source>
</evidence>
<reference evidence="3" key="1">
    <citation type="submission" date="2023-06" db="EMBL/GenBank/DDBJ databases">
        <authorList>
            <person name="Kurt Z."/>
        </authorList>
    </citation>
    <scope>NUCLEOTIDE SEQUENCE</scope>
</reference>
<dbReference type="PANTHER" id="PTHR43685:SF2">
    <property type="entry name" value="GLYCOSYLTRANSFERASE 2-LIKE DOMAIN-CONTAINING PROTEIN"/>
    <property type="match status" value="1"/>
</dbReference>
<dbReference type="InterPro" id="IPR001173">
    <property type="entry name" value="Glyco_trans_2-like"/>
</dbReference>
<dbReference type="EMBL" id="CATOUU010001186">
    <property type="protein sequence ID" value="CAI9978807.1"/>
    <property type="molecule type" value="Genomic_DNA"/>
</dbReference>
<accession>A0AA86V729</accession>
<evidence type="ECO:0000259" key="2">
    <source>
        <dbReference type="Pfam" id="PF00535"/>
    </source>
</evidence>
<dbReference type="Proteomes" id="UP001642409">
    <property type="component" value="Unassembled WGS sequence"/>
</dbReference>
<name>A0AA86V729_9EUKA</name>
<dbReference type="Pfam" id="PF00535">
    <property type="entry name" value="Glycos_transf_2"/>
    <property type="match status" value="1"/>
</dbReference>
<dbReference type="EMBL" id="CAXDID020000017">
    <property type="protein sequence ID" value="CAL5984677.1"/>
    <property type="molecule type" value="Genomic_DNA"/>
</dbReference>
<gene>
    <name evidence="3" type="ORF">HINF_LOCUS66452</name>
    <name evidence="4" type="ORF">HINF_LOCUS8219</name>
</gene>
<evidence type="ECO:0000313" key="5">
    <source>
        <dbReference type="Proteomes" id="UP001642409"/>
    </source>
</evidence>
<dbReference type="GO" id="GO:0016740">
    <property type="term" value="F:transferase activity"/>
    <property type="evidence" value="ECO:0007669"/>
    <property type="project" value="UniProtKB-KW"/>
</dbReference>
<dbReference type="SUPFAM" id="SSF53448">
    <property type="entry name" value="Nucleotide-diphospho-sugar transferases"/>
    <property type="match status" value="1"/>
</dbReference>
<evidence type="ECO:0000313" key="4">
    <source>
        <dbReference type="EMBL" id="CAL5984677.1"/>
    </source>
</evidence>
<protein>
    <submittedName>
        <fullName evidence="3">Glycosyl transferase family 2 protein</fullName>
    </submittedName>
    <submittedName>
        <fullName evidence="4">Glycosyl_transferase family 2 protein</fullName>
    </submittedName>
</protein>
<comment type="caution">
    <text evidence="3">The sequence shown here is derived from an EMBL/GenBank/DDBJ whole genome shotgun (WGS) entry which is preliminary data.</text>
</comment>
<dbReference type="InterPro" id="IPR029044">
    <property type="entry name" value="Nucleotide-diphossugar_trans"/>
</dbReference>
<organism evidence="3">
    <name type="scientific">Hexamita inflata</name>
    <dbReference type="NCBI Taxonomy" id="28002"/>
    <lineage>
        <taxon>Eukaryota</taxon>
        <taxon>Metamonada</taxon>
        <taxon>Diplomonadida</taxon>
        <taxon>Hexamitidae</taxon>
        <taxon>Hexamitinae</taxon>
        <taxon>Hexamita</taxon>
    </lineage>
</organism>
<reference evidence="4 5" key="2">
    <citation type="submission" date="2024-07" db="EMBL/GenBank/DDBJ databases">
        <authorList>
            <person name="Akdeniz Z."/>
        </authorList>
    </citation>
    <scope>NUCLEOTIDE SEQUENCE [LARGE SCALE GENOMIC DNA]</scope>
</reference>
<dbReference type="Gene3D" id="3.90.550.10">
    <property type="entry name" value="Spore Coat Polysaccharide Biosynthesis Protein SpsA, Chain A"/>
    <property type="match status" value="1"/>
</dbReference>
<dbReference type="InterPro" id="IPR050834">
    <property type="entry name" value="Glycosyltransf_2"/>
</dbReference>
<comment type="function">
    <text evidence="1">Dolichyl-phosphate beta-glucosyltransferase involved in the glycosylation of glycoproteins through the synthesis of dolichyl beta-D-glucosyl phosphate which serves as a sugar donor for transfer of three glucose residues to the Man-9-GlcNAc-2-PP-dolichol precursor to N-glycans.</text>
</comment>
<dbReference type="AlphaFoldDB" id="A0AA86V729"/>
<feature type="domain" description="Glycosyltransferase 2-like" evidence="2">
    <location>
        <begin position="16"/>
        <end position="145"/>
    </location>
</feature>
<dbReference type="CDD" id="cd00761">
    <property type="entry name" value="Glyco_tranf_GTA_type"/>
    <property type="match status" value="1"/>
</dbReference>
<dbReference type="PANTHER" id="PTHR43685">
    <property type="entry name" value="GLYCOSYLTRANSFERASE"/>
    <property type="match status" value="1"/>
</dbReference>
<keyword evidence="5" id="KW-1185">Reference proteome</keyword>
<proteinExistence type="predicted"/>
<evidence type="ECO:0000256" key="1">
    <source>
        <dbReference type="ARBA" id="ARBA00003301"/>
    </source>
</evidence>
<keyword evidence="3" id="KW-0808">Transferase</keyword>